<comment type="catalytic activity">
    <reaction evidence="1">
        <text>Hydrolysis of terminal, non-reducing beta-D-glucosyl residues with release of beta-D-glucose.</text>
        <dbReference type="EC" id="3.2.1.21"/>
    </reaction>
</comment>
<sequence length="683" mass="72152">MKRWAVVVAVLALLAAVSVIVVKKWDISDPGVRQPIETRVADLLSRMSLADKIGQMTQAERKAADPTTVTELRLGSVLSGGGSAPTPNTPQAWVDMINDLQRAALATPLKIPLIYGVDAVHGHNNVHGATVFPHNVGLGASRDPALVESVYRATAAELRATGIGWDFAPCLCVSRDERWGRAFESFGEDPALVTRLGGAAVDGLEKNGVVATVKHFAGDGHTGYGTGDHGYAIDQGVTLTNRADFARIDLSPYVAAVTAHGARSVMPSFSRVDWTEDGPGNPIPMHANRELLTGYLKGSLGFGGFVITDWEGVQQLPSTDPAGTPKPTPSQVRTGVNAGIDMFMEPNTAPVLQQNLTAEVTAGRVPMSRIDDAVRRILTVKFELGLFENPYVTLGPVGTPEHRTLAREAVAKSQVLLKNAGDTLPLAADRKIYVAGRSADDIGNQAGGWTMDWQGANGDIIPGTTVLEAIRATAPDVTFSADASTPVGAADVGVVVVGETPYAEWFGDVGGPVLTYGTPEQREPKSLTLQPEDRKVVTKVCAAVPRCVVLLISGRPQVLTAGQLGSIDALVASWLPGSEGDGVADVLFGRTPFTGKLSMSWPGTVTQVPINVGDKTYKPLFPYGWGLHTTTPTSTARAAAMARAEAGTAPPGWQTLFADAEVALDNNDPTRADALFRQITTTR</sequence>
<dbReference type="InterPro" id="IPR002772">
    <property type="entry name" value="Glyco_hydro_3_C"/>
</dbReference>
<feature type="domain" description="Glycoside hydrolase family 3 C-terminal" evidence="8">
    <location>
        <begin position="415"/>
        <end position="628"/>
    </location>
</feature>
<dbReference type="InterPro" id="IPR017853">
    <property type="entry name" value="GH"/>
</dbReference>
<evidence type="ECO:0000256" key="4">
    <source>
        <dbReference type="ARBA" id="ARBA00022729"/>
    </source>
</evidence>
<keyword evidence="6" id="KW-0326">Glycosidase</keyword>
<keyword evidence="10" id="KW-1185">Reference proteome</keyword>
<dbReference type="EC" id="3.2.1.21" evidence="3"/>
<dbReference type="RefSeq" id="WP_203798288.1">
    <property type="nucleotide sequence ID" value="NZ_BAAAQE010000061.1"/>
</dbReference>
<dbReference type="Gene3D" id="3.40.50.1700">
    <property type="entry name" value="Glycoside hydrolase family 3 C-terminal domain"/>
    <property type="match status" value="1"/>
</dbReference>
<protein>
    <recommendedName>
        <fullName evidence="3">beta-glucosidase</fullName>
        <ecNumber evidence="3">3.2.1.21</ecNumber>
    </recommendedName>
</protein>
<dbReference type="InterPro" id="IPR036881">
    <property type="entry name" value="Glyco_hydro_3_C_sf"/>
</dbReference>
<dbReference type="Gene3D" id="3.20.20.300">
    <property type="entry name" value="Glycoside hydrolase, family 3, N-terminal domain"/>
    <property type="match status" value="1"/>
</dbReference>
<evidence type="ECO:0000256" key="3">
    <source>
        <dbReference type="ARBA" id="ARBA00012744"/>
    </source>
</evidence>
<dbReference type="PANTHER" id="PTHR30620">
    <property type="entry name" value="PERIPLASMIC BETA-GLUCOSIDASE-RELATED"/>
    <property type="match status" value="1"/>
</dbReference>
<evidence type="ECO:0000256" key="6">
    <source>
        <dbReference type="ARBA" id="ARBA00023295"/>
    </source>
</evidence>
<dbReference type="PANTHER" id="PTHR30620:SF16">
    <property type="entry name" value="LYSOSOMAL BETA GLUCOSIDASE"/>
    <property type="match status" value="1"/>
</dbReference>
<accession>A0ABQ3XDI8</accession>
<dbReference type="Pfam" id="PF00933">
    <property type="entry name" value="Glyco_hydro_3"/>
    <property type="match status" value="1"/>
</dbReference>
<comment type="caution">
    <text evidence="9">The sequence shown here is derived from an EMBL/GenBank/DDBJ whole genome shotgun (WGS) entry which is preliminary data.</text>
</comment>
<dbReference type="EMBL" id="BOMG01000058">
    <property type="protein sequence ID" value="GID56525.1"/>
    <property type="molecule type" value="Genomic_DNA"/>
</dbReference>
<dbReference type="Proteomes" id="UP000612282">
    <property type="component" value="Unassembled WGS sequence"/>
</dbReference>
<evidence type="ECO:0000256" key="5">
    <source>
        <dbReference type="ARBA" id="ARBA00022801"/>
    </source>
</evidence>
<keyword evidence="4" id="KW-0732">Signal</keyword>
<name>A0ABQ3XDI8_9ACTN</name>
<dbReference type="InterPro" id="IPR051915">
    <property type="entry name" value="Cellulose_Degrad_GH3"/>
</dbReference>
<dbReference type="Pfam" id="PF01915">
    <property type="entry name" value="Glyco_hydro_3_C"/>
    <property type="match status" value="1"/>
</dbReference>
<evidence type="ECO:0000313" key="9">
    <source>
        <dbReference type="EMBL" id="GID56525.1"/>
    </source>
</evidence>
<dbReference type="SUPFAM" id="SSF52279">
    <property type="entry name" value="Beta-D-glucan exohydrolase, C-terminal domain"/>
    <property type="match status" value="1"/>
</dbReference>
<keyword evidence="5" id="KW-0378">Hydrolase</keyword>
<dbReference type="SUPFAM" id="SSF51445">
    <property type="entry name" value="(Trans)glycosidases"/>
    <property type="match status" value="1"/>
</dbReference>
<dbReference type="PRINTS" id="PR00133">
    <property type="entry name" value="GLHYDRLASE3"/>
</dbReference>
<dbReference type="InterPro" id="IPR001764">
    <property type="entry name" value="Glyco_hydro_3_N"/>
</dbReference>
<gene>
    <name evidence="9" type="ORF">Aco03nite_049290</name>
</gene>
<evidence type="ECO:0000256" key="2">
    <source>
        <dbReference type="ARBA" id="ARBA00005336"/>
    </source>
</evidence>
<dbReference type="InterPro" id="IPR036962">
    <property type="entry name" value="Glyco_hydro_3_N_sf"/>
</dbReference>
<reference evidence="9 10" key="1">
    <citation type="submission" date="2021-01" db="EMBL/GenBank/DDBJ databases">
        <title>Whole genome shotgun sequence of Actinoplanes couchii NBRC 106145.</title>
        <authorList>
            <person name="Komaki H."/>
            <person name="Tamura T."/>
        </authorList>
    </citation>
    <scope>NUCLEOTIDE SEQUENCE [LARGE SCALE GENOMIC DNA]</scope>
    <source>
        <strain evidence="9 10">NBRC 106145</strain>
    </source>
</reference>
<comment type="similarity">
    <text evidence="2">Belongs to the glycosyl hydrolase 3 family.</text>
</comment>
<evidence type="ECO:0000259" key="8">
    <source>
        <dbReference type="Pfam" id="PF01915"/>
    </source>
</evidence>
<evidence type="ECO:0000256" key="1">
    <source>
        <dbReference type="ARBA" id="ARBA00000448"/>
    </source>
</evidence>
<evidence type="ECO:0000259" key="7">
    <source>
        <dbReference type="Pfam" id="PF00933"/>
    </source>
</evidence>
<evidence type="ECO:0000313" key="10">
    <source>
        <dbReference type="Proteomes" id="UP000612282"/>
    </source>
</evidence>
<feature type="domain" description="Glycoside hydrolase family 3 N-terminal" evidence="7">
    <location>
        <begin position="49"/>
        <end position="380"/>
    </location>
</feature>
<proteinExistence type="inferred from homology"/>
<organism evidence="9 10">
    <name type="scientific">Actinoplanes couchii</name>
    <dbReference type="NCBI Taxonomy" id="403638"/>
    <lineage>
        <taxon>Bacteria</taxon>
        <taxon>Bacillati</taxon>
        <taxon>Actinomycetota</taxon>
        <taxon>Actinomycetes</taxon>
        <taxon>Micromonosporales</taxon>
        <taxon>Micromonosporaceae</taxon>
        <taxon>Actinoplanes</taxon>
    </lineage>
</organism>